<organism evidence="1">
    <name type="scientific">Anaerostipes caccae</name>
    <dbReference type="NCBI Taxonomy" id="105841"/>
    <lineage>
        <taxon>Bacteria</taxon>
        <taxon>Bacillati</taxon>
        <taxon>Bacillota</taxon>
        <taxon>Clostridia</taxon>
        <taxon>Lachnospirales</taxon>
        <taxon>Lachnospiraceae</taxon>
        <taxon>Anaerostipes</taxon>
    </lineage>
</organism>
<dbReference type="AlphaFoldDB" id="A0A6N2V2T2"/>
<proteinExistence type="predicted"/>
<accession>A0A6N2V2T2</accession>
<sequence length="29" mass="3154">MSRRIIGIIALYTGTNSVSHVLSMAEYVA</sequence>
<reference evidence="1" key="1">
    <citation type="submission" date="2019-11" db="EMBL/GenBank/DDBJ databases">
        <authorList>
            <person name="Feng L."/>
        </authorList>
    </citation>
    <scope>NUCLEOTIDE SEQUENCE</scope>
    <source>
        <strain evidence="1">AcaccaeLFYP115</strain>
    </source>
</reference>
<name>A0A6N2V2T2_9FIRM</name>
<evidence type="ECO:0000313" key="1">
    <source>
        <dbReference type="EMBL" id="VYT23887.1"/>
    </source>
</evidence>
<dbReference type="EMBL" id="CACRSQ010000007">
    <property type="protein sequence ID" value="VYT23887.1"/>
    <property type="molecule type" value="Genomic_DNA"/>
</dbReference>
<protein>
    <submittedName>
        <fullName evidence="1">Uncharacterized protein</fullName>
    </submittedName>
</protein>
<gene>
    <name evidence="1" type="ORF">ACLFYP115_02208</name>
</gene>